<dbReference type="OrthoDB" id="9815712at2"/>
<dbReference type="PANTHER" id="PTHR43776">
    <property type="entry name" value="TRANSPORT ATP-BINDING PROTEIN"/>
    <property type="match status" value="1"/>
</dbReference>
<dbReference type="InterPro" id="IPR013563">
    <property type="entry name" value="Oligopep_ABC_C"/>
</dbReference>
<evidence type="ECO:0000256" key="5">
    <source>
        <dbReference type="ARBA" id="ARBA00022840"/>
    </source>
</evidence>
<name>A0A2C9DAX0_9HYPH</name>
<dbReference type="InterPro" id="IPR027417">
    <property type="entry name" value="P-loop_NTPase"/>
</dbReference>
<dbReference type="SUPFAM" id="SSF52540">
    <property type="entry name" value="P-loop containing nucleoside triphosphate hydrolases"/>
    <property type="match status" value="1"/>
</dbReference>
<evidence type="ECO:0000256" key="3">
    <source>
        <dbReference type="ARBA" id="ARBA00022448"/>
    </source>
</evidence>
<evidence type="ECO:0000256" key="4">
    <source>
        <dbReference type="ARBA" id="ARBA00022741"/>
    </source>
</evidence>
<dbReference type="GO" id="GO:0055085">
    <property type="term" value="P:transmembrane transport"/>
    <property type="evidence" value="ECO:0007669"/>
    <property type="project" value="UniProtKB-ARBA"/>
</dbReference>
<gene>
    <name evidence="7" type="primary">oppF3</name>
    <name evidence="7" type="ORF">HDIA_3931</name>
</gene>
<dbReference type="SMART" id="SM00382">
    <property type="entry name" value="AAA"/>
    <property type="match status" value="1"/>
</dbReference>
<dbReference type="FunFam" id="3.40.50.300:FF:000016">
    <property type="entry name" value="Oligopeptide ABC transporter ATP-binding component"/>
    <property type="match status" value="1"/>
</dbReference>
<dbReference type="Pfam" id="PF00005">
    <property type="entry name" value="ABC_tran"/>
    <property type="match status" value="1"/>
</dbReference>
<proteinExistence type="inferred from homology"/>
<keyword evidence="4" id="KW-0547">Nucleotide-binding</keyword>
<dbReference type="GO" id="GO:0016887">
    <property type="term" value="F:ATP hydrolysis activity"/>
    <property type="evidence" value="ECO:0007669"/>
    <property type="project" value="InterPro"/>
</dbReference>
<evidence type="ECO:0000313" key="7">
    <source>
        <dbReference type="EMBL" id="SON57472.1"/>
    </source>
</evidence>
<evidence type="ECO:0000256" key="2">
    <source>
        <dbReference type="ARBA" id="ARBA00005417"/>
    </source>
</evidence>
<dbReference type="AlphaFoldDB" id="A0A2C9DAX0"/>
<dbReference type="PANTHER" id="PTHR43776:SF7">
    <property type="entry name" value="D,D-DIPEPTIDE TRANSPORT ATP-BINDING PROTEIN DDPF-RELATED"/>
    <property type="match status" value="1"/>
</dbReference>
<dbReference type="InterPro" id="IPR050319">
    <property type="entry name" value="ABC_transp_ATP-bind"/>
</dbReference>
<comment type="subcellular location">
    <subcellularLocation>
        <location evidence="1">Cell inner membrane</location>
        <topology evidence="1">Peripheral membrane protein</topology>
    </subcellularLocation>
</comment>
<dbReference type="KEGG" id="hdi:HDIA_3931"/>
<evidence type="ECO:0000259" key="6">
    <source>
        <dbReference type="PROSITE" id="PS50893"/>
    </source>
</evidence>
<keyword evidence="3" id="KW-0813">Transport</keyword>
<dbReference type="InterPro" id="IPR003439">
    <property type="entry name" value="ABC_transporter-like_ATP-bd"/>
</dbReference>
<dbReference type="InterPro" id="IPR003593">
    <property type="entry name" value="AAA+_ATPase"/>
</dbReference>
<feature type="domain" description="ABC transporter" evidence="6">
    <location>
        <begin position="22"/>
        <end position="272"/>
    </location>
</feature>
<reference evidence="8" key="1">
    <citation type="submission" date="2017-09" db="EMBL/GenBank/DDBJ databases">
        <title>Genome sequence of Nannocystis excedens DSM 71.</title>
        <authorList>
            <person name="Blom J."/>
        </authorList>
    </citation>
    <scope>NUCLEOTIDE SEQUENCE [LARGE SCALE GENOMIC DNA]</scope>
    <source>
        <strain evidence="8">type strain: E19</strain>
    </source>
</reference>
<dbReference type="Gene3D" id="3.40.50.300">
    <property type="entry name" value="P-loop containing nucleotide triphosphate hydrolases"/>
    <property type="match status" value="1"/>
</dbReference>
<keyword evidence="8" id="KW-1185">Reference proteome</keyword>
<dbReference type="InterPro" id="IPR017871">
    <property type="entry name" value="ABC_transporter-like_CS"/>
</dbReference>
<comment type="similarity">
    <text evidence="2">Belongs to the ABC transporter superfamily.</text>
</comment>
<keyword evidence="5 7" id="KW-0067">ATP-binding</keyword>
<dbReference type="Pfam" id="PF08352">
    <property type="entry name" value="oligo_HPY"/>
    <property type="match status" value="1"/>
</dbReference>
<dbReference type="Proteomes" id="UP000223606">
    <property type="component" value="Chromosome 1"/>
</dbReference>
<dbReference type="PROSITE" id="PS50893">
    <property type="entry name" value="ABC_TRANSPORTER_2"/>
    <property type="match status" value="1"/>
</dbReference>
<dbReference type="EMBL" id="LT960614">
    <property type="protein sequence ID" value="SON57472.1"/>
    <property type="molecule type" value="Genomic_DNA"/>
</dbReference>
<evidence type="ECO:0000256" key="1">
    <source>
        <dbReference type="ARBA" id="ARBA00004417"/>
    </source>
</evidence>
<evidence type="ECO:0000313" key="8">
    <source>
        <dbReference type="Proteomes" id="UP000223606"/>
    </source>
</evidence>
<dbReference type="NCBIfam" id="TIGR01727">
    <property type="entry name" value="oligo_HPY"/>
    <property type="match status" value="1"/>
</dbReference>
<sequence>MSAVTAETTTPTSAAPAGEPLIRVRDLTKHFHVRLGAFGQEGAVVHALDGITFDVIEGETLSLVGESGCGKSTAGNTILRLNSPTAGEIVYKGRDLARLSEKELRPLRAELQVVFQDPYSTLNPRMTIGEEIAMPMLHHGQATKKTVDTKVAALLSDVGLPARFASRYPHELSGGQRQRVVIARALACNPRFVVCDEAISALDVSVQAQIINLLQDLQEKYGLTYLFIAHDLAVVRHISTRVAVMYLGRFAELAPSAELFENPLHPYTKALLSAVPEPDPVTERTRQRQILQGDVPSPMDPPSGCRFHTRCPIATDICRAEVPEWREARPGHHVACHLAGEGGAP</sequence>
<dbReference type="GO" id="GO:0015833">
    <property type="term" value="P:peptide transport"/>
    <property type="evidence" value="ECO:0007669"/>
    <property type="project" value="InterPro"/>
</dbReference>
<accession>A0A2C9DAX0</accession>
<dbReference type="GO" id="GO:0005886">
    <property type="term" value="C:plasma membrane"/>
    <property type="evidence" value="ECO:0007669"/>
    <property type="project" value="UniProtKB-SubCell"/>
</dbReference>
<dbReference type="GO" id="GO:0005524">
    <property type="term" value="F:ATP binding"/>
    <property type="evidence" value="ECO:0007669"/>
    <property type="project" value="UniProtKB-KW"/>
</dbReference>
<dbReference type="PROSITE" id="PS00211">
    <property type="entry name" value="ABC_TRANSPORTER_1"/>
    <property type="match status" value="1"/>
</dbReference>
<organism evidence="7 8">
    <name type="scientific">Hartmannibacter diazotrophicus</name>
    <dbReference type="NCBI Taxonomy" id="1482074"/>
    <lineage>
        <taxon>Bacteria</taxon>
        <taxon>Pseudomonadati</taxon>
        <taxon>Pseudomonadota</taxon>
        <taxon>Alphaproteobacteria</taxon>
        <taxon>Hyphomicrobiales</taxon>
        <taxon>Pleomorphomonadaceae</taxon>
        <taxon>Hartmannibacter</taxon>
    </lineage>
</organism>
<dbReference type="RefSeq" id="WP_099557720.1">
    <property type="nucleotide sequence ID" value="NZ_LT960614.1"/>
</dbReference>
<protein>
    <submittedName>
        <fullName evidence="7">Oligopeptide transport ATP-binding protein OppF</fullName>
    </submittedName>
</protein>
<dbReference type="CDD" id="cd03257">
    <property type="entry name" value="ABC_NikE_OppD_transporters"/>
    <property type="match status" value="1"/>
</dbReference>